<feature type="transmembrane region" description="Helical" evidence="1">
    <location>
        <begin position="84"/>
        <end position="102"/>
    </location>
</feature>
<keyword evidence="1" id="KW-0812">Transmembrane</keyword>
<protein>
    <submittedName>
        <fullName evidence="2">Uncharacterized protein</fullName>
    </submittedName>
</protein>
<keyword evidence="1" id="KW-0472">Membrane</keyword>
<dbReference type="Proteomes" id="UP000746690">
    <property type="component" value="Unassembled WGS sequence"/>
</dbReference>
<dbReference type="RefSeq" id="WP_169671810.1">
    <property type="nucleotide sequence ID" value="NZ_JABBHF010000004.1"/>
</dbReference>
<evidence type="ECO:0000313" key="3">
    <source>
        <dbReference type="Proteomes" id="UP000746690"/>
    </source>
</evidence>
<proteinExistence type="predicted"/>
<feature type="transmembrane region" description="Helical" evidence="1">
    <location>
        <begin position="56"/>
        <end position="77"/>
    </location>
</feature>
<keyword evidence="1" id="KW-1133">Transmembrane helix</keyword>
<keyword evidence="3" id="KW-1185">Reference proteome</keyword>
<dbReference type="EMBL" id="JABBHF010000004">
    <property type="protein sequence ID" value="NMH87360.1"/>
    <property type="molecule type" value="Genomic_DNA"/>
</dbReference>
<name>A0ABX1RUY0_9FLAO</name>
<evidence type="ECO:0000256" key="1">
    <source>
        <dbReference type="SAM" id="Phobius"/>
    </source>
</evidence>
<comment type="caution">
    <text evidence="2">The sequence shown here is derived from an EMBL/GenBank/DDBJ whole genome shotgun (WGS) entry which is preliminary data.</text>
</comment>
<accession>A0ABX1RUY0</accession>
<gene>
    <name evidence="2" type="ORF">HHX25_07580</name>
</gene>
<organism evidence="2 3">
    <name type="scientific">Flavivirga algicola</name>
    <dbReference type="NCBI Taxonomy" id="2729136"/>
    <lineage>
        <taxon>Bacteria</taxon>
        <taxon>Pseudomonadati</taxon>
        <taxon>Bacteroidota</taxon>
        <taxon>Flavobacteriia</taxon>
        <taxon>Flavobacteriales</taxon>
        <taxon>Flavobacteriaceae</taxon>
        <taxon>Flavivirga</taxon>
    </lineage>
</organism>
<feature type="transmembrane region" description="Helical" evidence="1">
    <location>
        <begin position="16"/>
        <end position="33"/>
    </location>
</feature>
<evidence type="ECO:0000313" key="2">
    <source>
        <dbReference type="EMBL" id="NMH87360.1"/>
    </source>
</evidence>
<sequence>MSTIGKKRQLTFEKKYALLGIIITVTIGLLYYSKQSMIGFPDSHFTEYDRFCKEKLYPYFLSLNTIFLLGFILSAFLKKKSKQIFILYISLLIIYLIIEYYLSINLENGQGG</sequence>
<reference evidence="2 3" key="1">
    <citation type="submission" date="2020-04" db="EMBL/GenBank/DDBJ databases">
        <title>A Flavivirga sp. nov.</title>
        <authorList>
            <person name="Sun X."/>
        </authorList>
    </citation>
    <scope>NUCLEOTIDE SEQUENCE [LARGE SCALE GENOMIC DNA]</scope>
    <source>
        <strain evidence="2 3">Y03</strain>
    </source>
</reference>